<comment type="caution">
    <text evidence="5">The sequence shown here is derived from an EMBL/GenBank/DDBJ whole genome shotgun (WGS) entry which is preliminary data.</text>
</comment>
<evidence type="ECO:0000256" key="3">
    <source>
        <dbReference type="ARBA" id="ARBA00022801"/>
    </source>
</evidence>
<dbReference type="Proteomes" id="UP001152795">
    <property type="component" value="Unassembled WGS sequence"/>
</dbReference>
<dbReference type="AlphaFoldDB" id="A0A7D9MBB8"/>
<evidence type="ECO:0000256" key="4">
    <source>
        <dbReference type="ARBA" id="ARBA00023134"/>
    </source>
</evidence>
<keyword evidence="3" id="KW-0378">Hydrolase</keyword>
<dbReference type="InterPro" id="IPR027417">
    <property type="entry name" value="P-loop_NTPase"/>
</dbReference>
<keyword evidence="6" id="KW-1185">Reference proteome</keyword>
<comment type="similarity">
    <text evidence="1">Belongs to the TRAFAC class dynamin-like GTPase superfamily. IRG family.</text>
</comment>
<keyword evidence="4" id="KW-0342">GTP-binding</keyword>
<dbReference type="SUPFAM" id="SSF52540">
    <property type="entry name" value="P-loop containing nucleoside triphosphate hydrolases"/>
    <property type="match status" value="1"/>
</dbReference>
<gene>
    <name evidence="5" type="ORF">PACLA_8A043599</name>
</gene>
<name>A0A7D9MBB8_PARCT</name>
<dbReference type="PANTHER" id="PTHR32341">
    <property type="entry name" value="INTERFERON-INDUCIBLE GTPASE"/>
    <property type="match status" value="1"/>
</dbReference>
<evidence type="ECO:0000313" key="5">
    <source>
        <dbReference type="EMBL" id="CAB4044960.1"/>
    </source>
</evidence>
<dbReference type="EMBL" id="CACRXK020037029">
    <property type="protein sequence ID" value="CAB4044960.1"/>
    <property type="molecule type" value="Genomic_DNA"/>
</dbReference>
<dbReference type="InterPro" id="IPR007743">
    <property type="entry name" value="Immunity-related_GTPase-like"/>
</dbReference>
<evidence type="ECO:0000256" key="1">
    <source>
        <dbReference type="ARBA" id="ARBA00005429"/>
    </source>
</evidence>
<protein>
    <submittedName>
        <fullName evidence="5">Interferon-inducible GTPase 5-like</fullName>
    </submittedName>
</protein>
<proteinExistence type="inferred from homology"/>
<dbReference type="Pfam" id="PF05049">
    <property type="entry name" value="IIGP"/>
    <property type="match status" value="1"/>
</dbReference>
<evidence type="ECO:0000256" key="2">
    <source>
        <dbReference type="ARBA" id="ARBA00022741"/>
    </source>
</evidence>
<evidence type="ECO:0000313" key="6">
    <source>
        <dbReference type="Proteomes" id="UP001152795"/>
    </source>
</evidence>
<organism evidence="5 6">
    <name type="scientific">Paramuricea clavata</name>
    <name type="common">Red gorgonian</name>
    <name type="synonym">Violescent sea-whip</name>
    <dbReference type="NCBI Taxonomy" id="317549"/>
    <lineage>
        <taxon>Eukaryota</taxon>
        <taxon>Metazoa</taxon>
        <taxon>Cnidaria</taxon>
        <taxon>Anthozoa</taxon>
        <taxon>Octocorallia</taxon>
        <taxon>Malacalcyonacea</taxon>
        <taxon>Plexauridae</taxon>
        <taxon>Paramuricea</taxon>
    </lineage>
</organism>
<dbReference type="PROSITE" id="PS51716">
    <property type="entry name" value="G_IRG"/>
    <property type="match status" value="1"/>
</dbReference>
<dbReference type="Gene3D" id="3.40.50.300">
    <property type="entry name" value="P-loop containing nucleotide triphosphate hydrolases"/>
    <property type="match status" value="1"/>
</dbReference>
<dbReference type="PANTHER" id="PTHR32341:SF10">
    <property type="entry name" value="INTERFERON-INDUCIBLE GTPASE 5"/>
    <property type="match status" value="1"/>
</dbReference>
<feature type="non-terminal residue" evidence="5">
    <location>
        <position position="164"/>
    </location>
</feature>
<keyword evidence="2" id="KW-0547">Nucleotide-binding</keyword>
<dbReference type="GO" id="GO:0016787">
    <property type="term" value="F:hydrolase activity"/>
    <property type="evidence" value="ECO:0007669"/>
    <property type="project" value="UniProtKB-KW"/>
</dbReference>
<dbReference type="OrthoDB" id="422720at2759"/>
<sequence length="164" mass="19186">VDDEDELAASVDIVETEQEPTEYTYPSNPHVSFCDLPGYGTPSFPNLETYWKTLELEKFEIFLIFMSLRVTELDLAIIKKVKSIKKSFFLIRTKIDVECMTKKPNAQLQEEDLLSKIKDYIITSTKHLSCAEEDIFLISNYYPYKWDFFRLIQAIMSVMRSPET</sequence>
<accession>A0A7D9MBB8</accession>
<dbReference type="InterPro" id="IPR030385">
    <property type="entry name" value="G_IRG_dom"/>
</dbReference>
<dbReference type="GO" id="GO:0016020">
    <property type="term" value="C:membrane"/>
    <property type="evidence" value="ECO:0007669"/>
    <property type="project" value="InterPro"/>
</dbReference>
<reference evidence="5" key="1">
    <citation type="submission" date="2020-04" db="EMBL/GenBank/DDBJ databases">
        <authorList>
            <person name="Alioto T."/>
            <person name="Alioto T."/>
            <person name="Gomez Garrido J."/>
        </authorList>
    </citation>
    <scope>NUCLEOTIDE SEQUENCE</scope>
    <source>
        <strain evidence="5">A484AB</strain>
    </source>
</reference>
<feature type="non-terminal residue" evidence="5">
    <location>
        <position position="1"/>
    </location>
</feature>
<dbReference type="GO" id="GO:0005525">
    <property type="term" value="F:GTP binding"/>
    <property type="evidence" value="ECO:0007669"/>
    <property type="project" value="UniProtKB-KW"/>
</dbReference>
<dbReference type="InterPro" id="IPR051515">
    <property type="entry name" value="IRG"/>
</dbReference>